<dbReference type="RefSeq" id="WP_373405812.1">
    <property type="nucleotide sequence ID" value="NZ_JBCFQL010000004.1"/>
</dbReference>
<dbReference type="Pfam" id="PF00300">
    <property type="entry name" value="His_Phos_1"/>
    <property type="match status" value="1"/>
</dbReference>
<dbReference type="CDD" id="cd07040">
    <property type="entry name" value="HP"/>
    <property type="match status" value="1"/>
</dbReference>
<dbReference type="EMBL" id="JBCFQL010000004">
    <property type="protein sequence ID" value="MFA9190809.1"/>
    <property type="molecule type" value="Genomic_DNA"/>
</dbReference>
<dbReference type="Proteomes" id="UP001574169">
    <property type="component" value="Unassembled WGS sequence"/>
</dbReference>
<dbReference type="PANTHER" id="PTHR47623:SF1">
    <property type="entry name" value="OS09G0287300 PROTEIN"/>
    <property type="match status" value="1"/>
</dbReference>
<dbReference type="PANTHER" id="PTHR47623">
    <property type="entry name" value="OS09G0287300 PROTEIN"/>
    <property type="match status" value="1"/>
</dbReference>
<dbReference type="InterPro" id="IPR013078">
    <property type="entry name" value="His_Pase_superF_clade-1"/>
</dbReference>
<organism evidence="1 2">
    <name type="scientific">Flavobacterium zubiriense</name>
    <dbReference type="NCBI Taxonomy" id="3138075"/>
    <lineage>
        <taxon>Bacteria</taxon>
        <taxon>Pseudomonadati</taxon>
        <taxon>Bacteroidota</taxon>
        <taxon>Flavobacteriia</taxon>
        <taxon>Flavobacteriales</taxon>
        <taxon>Flavobacteriaceae</taxon>
        <taxon>Flavobacterium</taxon>
    </lineage>
</organism>
<evidence type="ECO:0000313" key="2">
    <source>
        <dbReference type="Proteomes" id="UP001574169"/>
    </source>
</evidence>
<dbReference type="SMART" id="SM00855">
    <property type="entry name" value="PGAM"/>
    <property type="match status" value="1"/>
</dbReference>
<keyword evidence="2" id="KW-1185">Reference proteome</keyword>
<dbReference type="GO" id="GO:0016787">
    <property type="term" value="F:hydrolase activity"/>
    <property type="evidence" value="ECO:0007669"/>
    <property type="project" value="UniProtKB-KW"/>
</dbReference>
<dbReference type="Gene3D" id="3.40.50.1240">
    <property type="entry name" value="Phosphoglycerate mutase-like"/>
    <property type="match status" value="1"/>
</dbReference>
<dbReference type="InterPro" id="IPR029033">
    <property type="entry name" value="His_PPase_superfam"/>
</dbReference>
<proteinExistence type="predicted"/>
<dbReference type="SUPFAM" id="SSF53254">
    <property type="entry name" value="Phosphoglycerate mutase-like"/>
    <property type="match status" value="1"/>
</dbReference>
<name>A0ABV4T9M9_9FLAO</name>
<evidence type="ECO:0000313" key="1">
    <source>
        <dbReference type="EMBL" id="MFA9190809.1"/>
    </source>
</evidence>
<dbReference type="EC" id="3.1.3.-" evidence="1"/>
<comment type="caution">
    <text evidence="1">The sequence shown here is derived from an EMBL/GenBank/DDBJ whole genome shotgun (WGS) entry which is preliminary data.</text>
</comment>
<sequence length="161" mass="18513">MKNLIVVRHAKSSWDLPMKDIDRPLEQRGIKDAHLVSSNIFDFLPQTFIIWSSIAKRASDTAIIFAQNILYPIENIVFKKDLYTFDEKQLEEIVKSCANTFDSVILFGHNDAITNFVNKFGDVFIENVPTCGFVSLQFETDNWEKISKGKTKKIIIPKDLK</sequence>
<gene>
    <name evidence="1" type="ORF">AAGV28_05435</name>
</gene>
<protein>
    <submittedName>
        <fullName evidence="1">Histidine phosphatase family protein</fullName>
        <ecNumber evidence="1">3.1.3.-</ecNumber>
    </submittedName>
</protein>
<keyword evidence="1" id="KW-0378">Hydrolase</keyword>
<accession>A0ABV4T9M9</accession>
<reference evidence="1 2" key="1">
    <citation type="submission" date="2024-04" db="EMBL/GenBank/DDBJ databases">
        <title>New Clade of Flavobacterium.</title>
        <authorList>
            <person name="Matos L."/>
            <person name="Proenca D.N."/>
            <person name="Fransisco R.M."/>
            <person name="Chung A.P."/>
            <person name="Maccario L."/>
            <person name="Sorensen S.J."/>
            <person name="Morais P.V."/>
        </authorList>
    </citation>
    <scope>NUCLEOTIDE SEQUENCE [LARGE SCALE GENOMIC DNA]</scope>
    <source>
        <strain evidence="1 2">FZUC8N2.13</strain>
    </source>
</reference>